<organism evidence="1">
    <name type="scientific">viral metagenome</name>
    <dbReference type="NCBI Taxonomy" id="1070528"/>
    <lineage>
        <taxon>unclassified sequences</taxon>
        <taxon>metagenomes</taxon>
        <taxon>organismal metagenomes</taxon>
    </lineage>
</organism>
<proteinExistence type="predicted"/>
<sequence length="161" mass="18092">MESFFLTLGFTPNESADYADAIQATQRADAVAWIRTTTDIHEPPLHAILAKMAKQGHSGGSLVSSLRIVQYVFKHGYEALAADAIHWNNLDVYQIETARYAVFELARKRETSDIPQVVIYDRCIRASLGEDWRTSTTLAELAIRNAAARALDMVRFFNTSR</sequence>
<protein>
    <submittedName>
        <fullName evidence="1">Uncharacterized protein</fullName>
    </submittedName>
</protein>
<dbReference type="EMBL" id="MN740401">
    <property type="protein sequence ID" value="QHU04597.1"/>
    <property type="molecule type" value="Genomic_DNA"/>
</dbReference>
<reference evidence="1" key="1">
    <citation type="journal article" date="2020" name="Nature">
        <title>Giant virus diversity and host interactions through global metagenomics.</title>
        <authorList>
            <person name="Schulz F."/>
            <person name="Roux S."/>
            <person name="Paez-Espino D."/>
            <person name="Jungbluth S."/>
            <person name="Walsh D.A."/>
            <person name="Denef V.J."/>
            <person name="McMahon K.D."/>
            <person name="Konstantinidis K.T."/>
            <person name="Eloe-Fadrosh E.A."/>
            <person name="Kyrpides N.C."/>
            <person name="Woyke T."/>
        </authorList>
    </citation>
    <scope>NUCLEOTIDE SEQUENCE</scope>
    <source>
        <strain evidence="1">GVMAG-M-3300027708-51</strain>
    </source>
</reference>
<evidence type="ECO:0000313" key="1">
    <source>
        <dbReference type="EMBL" id="QHU04597.1"/>
    </source>
</evidence>
<name>A0A6C0JJH0_9ZZZZ</name>
<dbReference type="AlphaFoldDB" id="A0A6C0JJH0"/>
<accession>A0A6C0JJH0</accession>